<keyword evidence="2" id="KW-1185">Reference proteome</keyword>
<dbReference type="Proteomes" id="UP000476411">
    <property type="component" value="Chromosome"/>
</dbReference>
<sequence length="63" mass="7563">MQCRRHKRKSVIPACISKRDQQLCTRPKAAGETFKRTSRSLYRSGRTWLQPLREYLFLLSHDR</sequence>
<dbReference type="AlphaFoldDB" id="A0A6B9ZPL1"/>
<protein>
    <submittedName>
        <fullName evidence="1">Uncharacterized protein</fullName>
    </submittedName>
</protein>
<dbReference type="EMBL" id="CP048113">
    <property type="protein sequence ID" value="QHS63909.1"/>
    <property type="molecule type" value="Genomic_DNA"/>
</dbReference>
<gene>
    <name evidence="1" type="ORF">GWR21_02230</name>
</gene>
<reference evidence="1 2" key="1">
    <citation type="submission" date="2020-01" db="EMBL/GenBank/DDBJ databases">
        <title>Complete genome sequence of Chitinophaga sp. H33E-04 isolated from quinoa roots.</title>
        <authorList>
            <person name="Weon H.-Y."/>
            <person name="Lee S.A."/>
        </authorList>
    </citation>
    <scope>NUCLEOTIDE SEQUENCE [LARGE SCALE GENOMIC DNA]</scope>
    <source>
        <strain evidence="1 2">H33E-04</strain>
    </source>
</reference>
<accession>A0A6B9ZPL1</accession>
<dbReference type="KEGG" id="chih:GWR21_02230"/>
<evidence type="ECO:0000313" key="2">
    <source>
        <dbReference type="Proteomes" id="UP000476411"/>
    </source>
</evidence>
<organism evidence="1 2">
    <name type="scientific">Chitinophaga agri</name>
    <dbReference type="NCBI Taxonomy" id="2703787"/>
    <lineage>
        <taxon>Bacteria</taxon>
        <taxon>Pseudomonadati</taxon>
        <taxon>Bacteroidota</taxon>
        <taxon>Chitinophagia</taxon>
        <taxon>Chitinophagales</taxon>
        <taxon>Chitinophagaceae</taxon>
        <taxon>Chitinophaga</taxon>
    </lineage>
</organism>
<evidence type="ECO:0000313" key="1">
    <source>
        <dbReference type="EMBL" id="QHS63909.1"/>
    </source>
</evidence>
<name>A0A6B9ZPL1_9BACT</name>
<proteinExistence type="predicted"/>